<evidence type="ECO:0008006" key="4">
    <source>
        <dbReference type="Google" id="ProtNLM"/>
    </source>
</evidence>
<dbReference type="STRING" id="1149755.A0A2J6SBZ7"/>
<evidence type="ECO:0000313" key="2">
    <source>
        <dbReference type="EMBL" id="PMD48297.1"/>
    </source>
</evidence>
<feature type="signal peptide" evidence="1">
    <location>
        <begin position="1"/>
        <end position="18"/>
    </location>
</feature>
<accession>A0A2J6SBZ7</accession>
<sequence>MFTPPLLPFFLTITGTSAHLAKRDSWGGALSLGPTTSHIIHAVTTLIPGAAPPTQNGELFLWPGMSNGTGDLIQSTLESWPDNSWCGAAVGEWCVRASLFGSFGQLDGIAGVVKGTDEVKIEFSRSADGLSWTQNVTNAVTGAYLSSFVHDSGPMTGWGTGTECDNSCNGTIAAQTYKNTTITLASSDTAFGDTLGVSGGTTYTGLEVSADGTVWSIESINVPAMDQAM</sequence>
<dbReference type="Proteomes" id="UP000235786">
    <property type="component" value="Unassembled WGS sequence"/>
</dbReference>
<proteinExistence type="predicted"/>
<evidence type="ECO:0000256" key="1">
    <source>
        <dbReference type="SAM" id="SignalP"/>
    </source>
</evidence>
<name>A0A2J6SBZ7_HYAVF</name>
<reference evidence="2 3" key="1">
    <citation type="submission" date="2016-04" db="EMBL/GenBank/DDBJ databases">
        <title>A degradative enzymes factory behind the ericoid mycorrhizal symbiosis.</title>
        <authorList>
            <consortium name="DOE Joint Genome Institute"/>
            <person name="Martino E."/>
            <person name="Morin E."/>
            <person name="Grelet G."/>
            <person name="Kuo A."/>
            <person name="Kohler A."/>
            <person name="Daghino S."/>
            <person name="Barry K."/>
            <person name="Choi C."/>
            <person name="Cichocki N."/>
            <person name="Clum A."/>
            <person name="Copeland A."/>
            <person name="Hainaut M."/>
            <person name="Haridas S."/>
            <person name="Labutti K."/>
            <person name="Lindquist E."/>
            <person name="Lipzen A."/>
            <person name="Khouja H.-R."/>
            <person name="Murat C."/>
            <person name="Ohm R."/>
            <person name="Olson A."/>
            <person name="Spatafora J."/>
            <person name="Veneault-Fourrey C."/>
            <person name="Henrissat B."/>
            <person name="Grigoriev I."/>
            <person name="Martin F."/>
            <person name="Perotto S."/>
        </authorList>
    </citation>
    <scope>NUCLEOTIDE SEQUENCE [LARGE SCALE GENOMIC DNA]</scope>
    <source>
        <strain evidence="2 3">F</strain>
    </source>
</reference>
<evidence type="ECO:0000313" key="3">
    <source>
        <dbReference type="Proteomes" id="UP000235786"/>
    </source>
</evidence>
<keyword evidence="3" id="KW-1185">Reference proteome</keyword>
<organism evidence="2 3">
    <name type="scientific">Hyaloscypha variabilis (strain UAMH 11265 / GT02V1 / F)</name>
    <name type="common">Meliniomyces variabilis</name>
    <dbReference type="NCBI Taxonomy" id="1149755"/>
    <lineage>
        <taxon>Eukaryota</taxon>
        <taxon>Fungi</taxon>
        <taxon>Dikarya</taxon>
        <taxon>Ascomycota</taxon>
        <taxon>Pezizomycotina</taxon>
        <taxon>Leotiomycetes</taxon>
        <taxon>Helotiales</taxon>
        <taxon>Hyaloscyphaceae</taxon>
        <taxon>Hyaloscypha</taxon>
        <taxon>Hyaloscypha variabilis</taxon>
    </lineage>
</organism>
<keyword evidence="1" id="KW-0732">Signal</keyword>
<protein>
    <recommendedName>
        <fullName evidence="4">Concanavalin A-like lectin/glucanase</fullName>
    </recommendedName>
</protein>
<feature type="chain" id="PRO_5014412900" description="Concanavalin A-like lectin/glucanase" evidence="1">
    <location>
        <begin position="19"/>
        <end position="229"/>
    </location>
</feature>
<dbReference type="EMBL" id="KZ613937">
    <property type="protein sequence ID" value="PMD48297.1"/>
    <property type="molecule type" value="Genomic_DNA"/>
</dbReference>
<gene>
    <name evidence="2" type="ORF">L207DRAFT_627043</name>
</gene>
<dbReference type="AlphaFoldDB" id="A0A2J6SBZ7"/>
<dbReference type="OrthoDB" id="5086500at2759"/>